<dbReference type="EMBL" id="BGPR01000382">
    <property type="protein sequence ID" value="GBM17029.1"/>
    <property type="molecule type" value="Genomic_DNA"/>
</dbReference>
<name>A0A4Y2DLF9_ARAVE</name>
<evidence type="ECO:0000313" key="1">
    <source>
        <dbReference type="EMBL" id="GBM17029.1"/>
    </source>
</evidence>
<dbReference type="Proteomes" id="UP000499080">
    <property type="component" value="Unassembled WGS sequence"/>
</dbReference>
<dbReference type="AlphaFoldDB" id="A0A4Y2DLF9"/>
<keyword evidence="2" id="KW-1185">Reference proteome</keyword>
<organism evidence="1 2">
    <name type="scientific">Araneus ventricosus</name>
    <name type="common">Orbweaver spider</name>
    <name type="synonym">Epeira ventricosa</name>
    <dbReference type="NCBI Taxonomy" id="182803"/>
    <lineage>
        <taxon>Eukaryota</taxon>
        <taxon>Metazoa</taxon>
        <taxon>Ecdysozoa</taxon>
        <taxon>Arthropoda</taxon>
        <taxon>Chelicerata</taxon>
        <taxon>Arachnida</taxon>
        <taxon>Araneae</taxon>
        <taxon>Araneomorphae</taxon>
        <taxon>Entelegynae</taxon>
        <taxon>Araneoidea</taxon>
        <taxon>Araneidae</taxon>
        <taxon>Araneus</taxon>
    </lineage>
</organism>
<reference evidence="1 2" key="1">
    <citation type="journal article" date="2019" name="Sci. Rep.">
        <title>Orb-weaving spider Araneus ventricosus genome elucidates the spidroin gene catalogue.</title>
        <authorList>
            <person name="Kono N."/>
            <person name="Nakamura H."/>
            <person name="Ohtoshi R."/>
            <person name="Moran D.A.P."/>
            <person name="Shinohara A."/>
            <person name="Yoshida Y."/>
            <person name="Fujiwara M."/>
            <person name="Mori M."/>
            <person name="Tomita M."/>
            <person name="Arakawa K."/>
        </authorList>
    </citation>
    <scope>NUCLEOTIDE SEQUENCE [LARGE SCALE GENOMIC DNA]</scope>
</reference>
<proteinExistence type="predicted"/>
<sequence>MNTMKEGTRLQLGDLFSLRMNHQEARQQQLPCLLKIRCLKRGKRVKKGETTKSTGGALPPSCLFVTPNSGNRNSERRTDVFWPRVSRKHRGWKGVPLVDRFAFYRAFVNLDISYRPSVFLISHPELSGCC</sequence>
<gene>
    <name evidence="1" type="ORF">AVEN_133300_1</name>
</gene>
<protein>
    <submittedName>
        <fullName evidence="1">Uncharacterized protein</fullName>
    </submittedName>
</protein>
<evidence type="ECO:0000313" key="2">
    <source>
        <dbReference type="Proteomes" id="UP000499080"/>
    </source>
</evidence>
<comment type="caution">
    <text evidence="1">The sequence shown here is derived from an EMBL/GenBank/DDBJ whole genome shotgun (WGS) entry which is preliminary data.</text>
</comment>
<accession>A0A4Y2DLF9</accession>